<evidence type="ECO:0000256" key="1">
    <source>
        <dbReference type="ARBA" id="ARBA00038454"/>
    </source>
</evidence>
<dbReference type="InterPro" id="IPR051330">
    <property type="entry name" value="Phosphatase_reg/MetRdx"/>
</dbReference>
<feature type="domain" description="GAF" evidence="2">
    <location>
        <begin position="64"/>
        <end position="170"/>
    </location>
</feature>
<dbReference type="AlphaFoldDB" id="A0A4Z1P8F2"/>
<keyword evidence="4" id="KW-1185">Reference proteome</keyword>
<protein>
    <submittedName>
        <fullName evidence="3">GAF domain-like protein</fullName>
    </submittedName>
</protein>
<name>A0A4Z1P8F2_9PEZI</name>
<dbReference type="SUPFAM" id="SSF55781">
    <property type="entry name" value="GAF domain-like"/>
    <property type="match status" value="1"/>
</dbReference>
<accession>A0A4Z1P8F2</accession>
<gene>
    <name evidence="3" type="ORF">E6O75_ATG06490</name>
</gene>
<dbReference type="GO" id="GO:0005829">
    <property type="term" value="C:cytosol"/>
    <property type="evidence" value="ECO:0007669"/>
    <property type="project" value="TreeGrafter"/>
</dbReference>
<reference evidence="3 4" key="1">
    <citation type="submission" date="2019-04" db="EMBL/GenBank/DDBJ databases">
        <title>High contiguity whole genome sequence and gene annotation resource for two Venturia nashicola isolates.</title>
        <authorList>
            <person name="Prokchorchik M."/>
            <person name="Won K."/>
            <person name="Lee Y."/>
            <person name="Choi E.D."/>
            <person name="Segonzac C."/>
            <person name="Sohn K.H."/>
        </authorList>
    </citation>
    <scope>NUCLEOTIDE SEQUENCE [LARGE SCALE GENOMIC DNA]</scope>
    <source>
        <strain evidence="3 4">PRI2</strain>
    </source>
</reference>
<sequence>MVHADASTFVDGLSKEEAYEQVIEGAKSLFEGQRNWVSNLSNASALLYHAYHSLPSPSANVNWCGFYVVDPKDPSQLILGPFQGHVACQFISFGKGVCGTAAEKKKTQLVKDVHQYPGHIACDGSSRSEIVVPITQNGKVVAIIDVDCAELNGFDKVDQKYLEELASILADLCDF</sequence>
<dbReference type="GO" id="GO:0033745">
    <property type="term" value="F:L-methionine-(R)-S-oxide reductase activity"/>
    <property type="evidence" value="ECO:0007669"/>
    <property type="project" value="TreeGrafter"/>
</dbReference>
<comment type="caution">
    <text evidence="3">The sequence shown here is derived from an EMBL/GenBank/DDBJ whole genome shotgun (WGS) entry which is preliminary data.</text>
</comment>
<evidence type="ECO:0000313" key="3">
    <source>
        <dbReference type="EMBL" id="TID18414.1"/>
    </source>
</evidence>
<comment type="similarity">
    <text evidence="1">Belongs to the free Met sulfoxide reductase family.</text>
</comment>
<dbReference type="PANTHER" id="PTHR21021:SF15">
    <property type="entry name" value="FREE METHIONINE-R-SULFOXIDE REDUCTASE"/>
    <property type="match status" value="1"/>
</dbReference>
<dbReference type="InterPro" id="IPR029016">
    <property type="entry name" value="GAF-like_dom_sf"/>
</dbReference>
<dbReference type="Pfam" id="PF13185">
    <property type="entry name" value="GAF_2"/>
    <property type="match status" value="1"/>
</dbReference>
<dbReference type="PROSITE" id="PS01320">
    <property type="entry name" value="UPF0067"/>
    <property type="match status" value="1"/>
</dbReference>
<dbReference type="PANTHER" id="PTHR21021">
    <property type="entry name" value="GAF/PUTATIVE CYTOSKELETAL PROTEIN"/>
    <property type="match status" value="1"/>
</dbReference>
<dbReference type="OrthoDB" id="15735at2759"/>
<dbReference type="Proteomes" id="UP000298493">
    <property type="component" value="Unassembled WGS sequence"/>
</dbReference>
<dbReference type="EMBL" id="SNSC02000014">
    <property type="protein sequence ID" value="TID18414.1"/>
    <property type="molecule type" value="Genomic_DNA"/>
</dbReference>
<dbReference type="STRING" id="86259.A0A4Z1P8F2"/>
<dbReference type="FunFam" id="3.30.450.40:FF:000048">
    <property type="entry name" value="Free methionine-R-sulfoxide reductase"/>
    <property type="match status" value="1"/>
</dbReference>
<evidence type="ECO:0000313" key="4">
    <source>
        <dbReference type="Proteomes" id="UP000298493"/>
    </source>
</evidence>
<dbReference type="InterPro" id="IPR003018">
    <property type="entry name" value="GAF"/>
</dbReference>
<evidence type="ECO:0000259" key="2">
    <source>
        <dbReference type="Pfam" id="PF13185"/>
    </source>
</evidence>
<organism evidence="3 4">
    <name type="scientific">Venturia nashicola</name>
    <dbReference type="NCBI Taxonomy" id="86259"/>
    <lineage>
        <taxon>Eukaryota</taxon>
        <taxon>Fungi</taxon>
        <taxon>Dikarya</taxon>
        <taxon>Ascomycota</taxon>
        <taxon>Pezizomycotina</taxon>
        <taxon>Dothideomycetes</taxon>
        <taxon>Pleosporomycetidae</taxon>
        <taxon>Venturiales</taxon>
        <taxon>Venturiaceae</taxon>
        <taxon>Venturia</taxon>
    </lineage>
</organism>
<dbReference type="InterPro" id="IPR000614">
    <property type="entry name" value="FRMsr_CS"/>
</dbReference>
<dbReference type="Gene3D" id="3.30.450.40">
    <property type="match status" value="1"/>
</dbReference>
<proteinExistence type="inferred from homology"/>